<evidence type="ECO:0000256" key="2">
    <source>
        <dbReference type="ARBA" id="ARBA00022679"/>
    </source>
</evidence>
<feature type="binding site" evidence="4">
    <location>
        <position position="139"/>
    </location>
    <ligand>
        <name>Zn(2+)</name>
        <dbReference type="ChEBI" id="CHEBI:29105"/>
    </ligand>
</feature>
<dbReference type="GO" id="GO:0070403">
    <property type="term" value="F:NAD+ binding"/>
    <property type="evidence" value="ECO:0007669"/>
    <property type="project" value="InterPro"/>
</dbReference>
<evidence type="ECO:0000259" key="5">
    <source>
        <dbReference type="PROSITE" id="PS50305"/>
    </source>
</evidence>
<reference evidence="6 7" key="1">
    <citation type="journal article" date="2016" name="Front. Microbiol.">
        <title>Comprehensive Phylogenetic Analysis of Bovine Non-aureus Staphylococci Species Based on Whole-Genome Sequencing.</title>
        <authorList>
            <person name="Naushad S."/>
            <person name="Barkema H.W."/>
            <person name="Luby C."/>
            <person name="Condas L.A."/>
            <person name="Nobrega D.B."/>
            <person name="Carson D.A."/>
            <person name="De Buck J."/>
        </authorList>
    </citation>
    <scope>NUCLEOTIDE SEQUENCE [LARGE SCALE GENOMIC DNA]</scope>
    <source>
        <strain evidence="6 7">SNUC 4337</strain>
    </source>
</reference>
<dbReference type="InterPro" id="IPR029035">
    <property type="entry name" value="DHS-like_NAD/FAD-binding_dom"/>
</dbReference>
<dbReference type="EC" id="2.3.1.286" evidence="1"/>
<evidence type="ECO:0000313" key="6">
    <source>
        <dbReference type="EMBL" id="PTK60176.1"/>
    </source>
</evidence>
<feature type="binding site" evidence="4">
    <location>
        <position position="169"/>
    </location>
    <ligand>
        <name>Zn(2+)</name>
        <dbReference type="ChEBI" id="CHEBI:29105"/>
    </ligand>
</feature>
<dbReference type="OrthoDB" id="394960at2"/>
<dbReference type="Pfam" id="PF02146">
    <property type="entry name" value="SIR2"/>
    <property type="match status" value="1"/>
</dbReference>
<keyword evidence="4" id="KW-0479">Metal-binding</keyword>
<dbReference type="GO" id="GO:0046872">
    <property type="term" value="F:metal ion binding"/>
    <property type="evidence" value="ECO:0007669"/>
    <property type="project" value="UniProtKB-KW"/>
</dbReference>
<dbReference type="PANTHER" id="PTHR11085:SF10">
    <property type="entry name" value="NAD-DEPENDENT PROTEIN DEACYLASE SIRTUIN-5, MITOCHONDRIAL-RELATED"/>
    <property type="match status" value="1"/>
</dbReference>
<proteinExistence type="predicted"/>
<dbReference type="InterPro" id="IPR026590">
    <property type="entry name" value="Ssirtuin_cat_dom"/>
</dbReference>
<dbReference type="Gene3D" id="3.40.50.1220">
    <property type="entry name" value="TPP-binding domain"/>
    <property type="match status" value="1"/>
</dbReference>
<dbReference type="InterPro" id="IPR026591">
    <property type="entry name" value="Sirtuin_cat_small_dom_sf"/>
</dbReference>
<dbReference type="GO" id="GO:0017136">
    <property type="term" value="F:histone deacetylase activity, NAD-dependent"/>
    <property type="evidence" value="ECO:0007669"/>
    <property type="project" value="TreeGrafter"/>
</dbReference>
<protein>
    <recommendedName>
        <fullName evidence="1">protein acetyllysine N-acetyltransferase</fullName>
        <ecNumber evidence="1">2.3.1.286</ecNumber>
    </recommendedName>
</protein>
<comment type="caution">
    <text evidence="6">The sequence shown here is derived from an EMBL/GenBank/DDBJ whole genome shotgun (WGS) entry which is preliminary data.</text>
</comment>
<dbReference type="AlphaFoldDB" id="A0A2T4SCS6"/>
<sequence>MITENITQHLESADKVLISASNGLSIAEGFHIFADDKNFNDYFSSFKQEYLIHNIVEGLFYPYPSELIYWKFYSKLYQYFLADYQLSEVMKHLYELISDKNYFVITSNIDNHFEYSGFENSKIFEIEGNCKTAQCARACHNKLYDISELLLKINNNLDDQTLLNILPKCPRCHGPMAMHIETNHYFIKQEDWKLQAQAFEHFIHTTKEEKIVVLELGIGSRNQLIKAPIMQWIQQRDNVVYITFNLAQEIFIPLAIQDKSLSVPGGIAHNLSELVTFKRQGKGCTNEY</sequence>
<dbReference type="EMBL" id="PZHR01000009">
    <property type="protein sequence ID" value="PTK60176.1"/>
    <property type="molecule type" value="Genomic_DNA"/>
</dbReference>
<keyword evidence="2" id="KW-0808">Transferase</keyword>
<feature type="domain" description="Deacetylase sirtuin-type" evidence="5">
    <location>
        <begin position="1"/>
        <end position="288"/>
    </location>
</feature>
<comment type="caution">
    <text evidence="4">Lacks conserved residue(s) required for the propagation of feature annotation.</text>
</comment>
<dbReference type="SUPFAM" id="SSF52467">
    <property type="entry name" value="DHS-like NAD/FAD-binding domain"/>
    <property type="match status" value="1"/>
</dbReference>
<dbReference type="InterPro" id="IPR003000">
    <property type="entry name" value="Sirtuin"/>
</dbReference>
<feature type="binding site" evidence="4">
    <location>
        <position position="284"/>
    </location>
    <ligand>
        <name>Zn(2+)</name>
        <dbReference type="ChEBI" id="CHEBI:29105"/>
    </ligand>
</feature>
<accession>A0A2T4SCS6</accession>
<dbReference type="Gene3D" id="3.30.1600.10">
    <property type="entry name" value="SIR2/SIRT2 'Small Domain"/>
    <property type="match status" value="1"/>
</dbReference>
<evidence type="ECO:0000313" key="7">
    <source>
        <dbReference type="Proteomes" id="UP000240400"/>
    </source>
</evidence>
<dbReference type="PROSITE" id="PS50305">
    <property type="entry name" value="SIRTUIN"/>
    <property type="match status" value="1"/>
</dbReference>
<dbReference type="Proteomes" id="UP000240400">
    <property type="component" value="Unassembled WGS sequence"/>
</dbReference>
<organism evidence="6 7">
    <name type="scientific">Staphylococcus nepalensis</name>
    <dbReference type="NCBI Taxonomy" id="214473"/>
    <lineage>
        <taxon>Bacteria</taxon>
        <taxon>Bacillati</taxon>
        <taxon>Bacillota</taxon>
        <taxon>Bacilli</taxon>
        <taxon>Bacillales</taxon>
        <taxon>Staphylococcaceae</taxon>
        <taxon>Staphylococcus</taxon>
    </lineage>
</organism>
<keyword evidence="4" id="KW-0862">Zinc</keyword>
<evidence type="ECO:0000256" key="1">
    <source>
        <dbReference type="ARBA" id="ARBA00012928"/>
    </source>
</evidence>
<gene>
    <name evidence="6" type="ORF">BUZ61_03175</name>
</gene>
<evidence type="ECO:0000256" key="4">
    <source>
        <dbReference type="PROSITE-ProRule" id="PRU00236"/>
    </source>
</evidence>
<dbReference type="RefSeq" id="WP_107644028.1">
    <property type="nucleotide sequence ID" value="NZ_PZHR01000009.1"/>
</dbReference>
<evidence type="ECO:0000256" key="3">
    <source>
        <dbReference type="ARBA" id="ARBA00023027"/>
    </source>
</evidence>
<feature type="binding site" evidence="4">
    <location>
        <position position="135"/>
    </location>
    <ligand>
        <name>Zn(2+)</name>
        <dbReference type="ChEBI" id="CHEBI:29105"/>
    </ligand>
</feature>
<name>A0A2T4SCS6_9STAP</name>
<dbReference type="InterPro" id="IPR050134">
    <property type="entry name" value="NAD-dep_sirtuin_deacylases"/>
</dbReference>
<dbReference type="PANTHER" id="PTHR11085">
    <property type="entry name" value="NAD-DEPENDENT PROTEIN DEACYLASE SIRTUIN-5, MITOCHONDRIAL-RELATED"/>
    <property type="match status" value="1"/>
</dbReference>
<keyword evidence="3" id="KW-0520">NAD</keyword>